<dbReference type="eggNOG" id="COG1101">
    <property type="taxonomic scope" value="Bacteria"/>
</dbReference>
<evidence type="ECO:0000256" key="4">
    <source>
        <dbReference type="ARBA" id="ARBA00022840"/>
    </source>
</evidence>
<dbReference type="InterPro" id="IPR027417">
    <property type="entry name" value="P-loop_NTPase"/>
</dbReference>
<evidence type="ECO:0000256" key="3">
    <source>
        <dbReference type="ARBA" id="ARBA00022741"/>
    </source>
</evidence>
<dbReference type="InterPro" id="IPR003593">
    <property type="entry name" value="AAA+_ATPase"/>
</dbReference>
<keyword evidence="3" id="KW-0547">Nucleotide-binding</keyword>
<sequence>MKMLKIQGLYKVFNPNTINENKVFENFNIEIKKGDFITIIGSNGAGKSTLLNLVSGNIKVDLGKIILDGKDISFKEEYVRAKDIGRVYQNPTMGVSPNMTILENLALADNKGHKYGLTFGINKKRIAYYKELLVSLDLGLENKLYNKVNLLSGGQRQALTLVMAVMSEPKLLLLDEHTAALDPKTSNKIMEITKRIVEEKEITTLMVTHNMKQALECGNRLIMMHEGKIIIDVDGNEKSNLTTEKLTELFGRANLMDEISDRSLLTSLA</sequence>
<comment type="caution">
    <text evidence="6">The sequence shown here is derived from an EMBL/GenBank/DDBJ whole genome shotgun (WGS) entry which is preliminary data.</text>
</comment>
<keyword evidence="2" id="KW-0813">Transport</keyword>
<dbReference type="PANTHER" id="PTHR42734:SF17">
    <property type="entry name" value="METAL TRANSPORT SYSTEM ATP-BINDING PROTEIN TM_0124-RELATED"/>
    <property type="match status" value="1"/>
</dbReference>
<dbReference type="PROSITE" id="PS50893">
    <property type="entry name" value="ABC_TRANSPORTER_2"/>
    <property type="match status" value="1"/>
</dbReference>
<dbReference type="InterPro" id="IPR003439">
    <property type="entry name" value="ABC_transporter-like_ATP-bd"/>
</dbReference>
<evidence type="ECO:0000313" key="6">
    <source>
        <dbReference type="EMBL" id="EKY26345.1"/>
    </source>
</evidence>
<reference evidence="6 7" key="1">
    <citation type="submission" date="2012-05" db="EMBL/GenBank/DDBJ databases">
        <authorList>
            <person name="Weinstock G."/>
            <person name="Sodergren E."/>
            <person name="Lobos E.A."/>
            <person name="Fulton L."/>
            <person name="Fulton R."/>
            <person name="Courtney L."/>
            <person name="Fronick C."/>
            <person name="O'Laughlin M."/>
            <person name="Godfrey J."/>
            <person name="Wilson R.M."/>
            <person name="Miner T."/>
            <person name="Farmer C."/>
            <person name="Delehaunty K."/>
            <person name="Cordes M."/>
            <person name="Minx P."/>
            <person name="Tomlinson C."/>
            <person name="Chen J."/>
            <person name="Wollam A."/>
            <person name="Pepin K.H."/>
            <person name="Bhonagiri V."/>
            <person name="Zhang X."/>
            <person name="Suruliraj S."/>
            <person name="Warren W."/>
            <person name="Mitreva M."/>
            <person name="Mardis E.R."/>
            <person name="Wilson R.K."/>
        </authorList>
    </citation>
    <scope>NUCLEOTIDE SEQUENCE [LARGE SCALE GENOMIC DNA]</scope>
    <source>
        <strain evidence="6 7">DSM 1785</strain>
    </source>
</reference>
<dbReference type="EMBL" id="AMEZ01000057">
    <property type="protein sequence ID" value="EKY26345.1"/>
    <property type="molecule type" value="Genomic_DNA"/>
</dbReference>
<dbReference type="InterPro" id="IPR017871">
    <property type="entry name" value="ABC_transporter-like_CS"/>
</dbReference>
<dbReference type="STRING" id="545697.HMPREF0216_01986"/>
<dbReference type="PROSITE" id="PS00211">
    <property type="entry name" value="ABC_TRANSPORTER_1"/>
    <property type="match status" value="1"/>
</dbReference>
<dbReference type="PATRIC" id="fig|545697.3.peg.1953"/>
<evidence type="ECO:0000259" key="5">
    <source>
        <dbReference type="PROSITE" id="PS50893"/>
    </source>
</evidence>
<dbReference type="GO" id="GO:0016887">
    <property type="term" value="F:ATP hydrolysis activity"/>
    <property type="evidence" value="ECO:0007669"/>
    <property type="project" value="InterPro"/>
</dbReference>
<dbReference type="GO" id="GO:0005524">
    <property type="term" value="F:ATP binding"/>
    <property type="evidence" value="ECO:0007669"/>
    <property type="project" value="UniProtKB-KW"/>
</dbReference>
<evidence type="ECO:0000313" key="7">
    <source>
        <dbReference type="Proteomes" id="UP000010420"/>
    </source>
</evidence>
<dbReference type="Proteomes" id="UP000010420">
    <property type="component" value="Unassembled WGS sequence"/>
</dbReference>
<dbReference type="InterPro" id="IPR050153">
    <property type="entry name" value="Metal_Ion_Import_ABC"/>
</dbReference>
<gene>
    <name evidence="6" type="ORF">HMPREF0216_01986</name>
</gene>
<name>L1QFB1_9CLOT</name>
<keyword evidence="4 6" id="KW-0067">ATP-binding</keyword>
<dbReference type="Pfam" id="PF00005">
    <property type="entry name" value="ABC_tran"/>
    <property type="match status" value="1"/>
</dbReference>
<accession>L1QFB1</accession>
<dbReference type="PANTHER" id="PTHR42734">
    <property type="entry name" value="METAL TRANSPORT SYSTEM ATP-BINDING PROTEIN TM_0124-RELATED"/>
    <property type="match status" value="1"/>
</dbReference>
<protein>
    <submittedName>
        <fullName evidence="6">ABC transporter, ATP-binding protein</fullName>
    </submittedName>
</protein>
<keyword evidence="7" id="KW-1185">Reference proteome</keyword>
<dbReference type="AlphaFoldDB" id="L1QFB1"/>
<feature type="domain" description="ABC transporter" evidence="5">
    <location>
        <begin position="4"/>
        <end position="251"/>
    </location>
</feature>
<dbReference type="HOGENOM" id="CLU_000604_1_22_9"/>
<dbReference type="SMART" id="SM00382">
    <property type="entry name" value="AAA"/>
    <property type="match status" value="1"/>
</dbReference>
<dbReference type="Gene3D" id="3.40.50.300">
    <property type="entry name" value="P-loop containing nucleotide triphosphate hydrolases"/>
    <property type="match status" value="1"/>
</dbReference>
<organism evidence="6 7">
    <name type="scientific">Clostridium celatum DSM 1785</name>
    <dbReference type="NCBI Taxonomy" id="545697"/>
    <lineage>
        <taxon>Bacteria</taxon>
        <taxon>Bacillati</taxon>
        <taxon>Bacillota</taxon>
        <taxon>Clostridia</taxon>
        <taxon>Eubacteriales</taxon>
        <taxon>Clostridiaceae</taxon>
        <taxon>Clostridium</taxon>
    </lineage>
</organism>
<dbReference type="SUPFAM" id="SSF52540">
    <property type="entry name" value="P-loop containing nucleoside triphosphate hydrolases"/>
    <property type="match status" value="1"/>
</dbReference>
<comment type="similarity">
    <text evidence="1">Belongs to the ABC transporter superfamily.</text>
</comment>
<evidence type="ECO:0000256" key="2">
    <source>
        <dbReference type="ARBA" id="ARBA00022448"/>
    </source>
</evidence>
<evidence type="ECO:0000256" key="1">
    <source>
        <dbReference type="ARBA" id="ARBA00005417"/>
    </source>
</evidence>
<proteinExistence type="inferred from homology"/>